<organism evidence="2 3">
    <name type="scientific">Congzhengia minquanensis</name>
    <dbReference type="NCBI Taxonomy" id="2763657"/>
    <lineage>
        <taxon>Bacteria</taxon>
        <taxon>Bacillati</taxon>
        <taxon>Bacillota</taxon>
        <taxon>Clostridia</taxon>
        <taxon>Eubacteriales</taxon>
        <taxon>Oscillospiraceae</taxon>
        <taxon>Congzhengia</taxon>
    </lineage>
</organism>
<reference evidence="2" key="1">
    <citation type="submission" date="2020-08" db="EMBL/GenBank/DDBJ databases">
        <title>Genome public.</title>
        <authorList>
            <person name="Liu C."/>
            <person name="Sun Q."/>
        </authorList>
    </citation>
    <scope>NUCLEOTIDE SEQUENCE</scope>
    <source>
        <strain evidence="2">H8</strain>
    </source>
</reference>
<gene>
    <name evidence="2" type="primary">tsaB</name>
    <name evidence="2" type="ORF">H8698_11515</name>
</gene>
<dbReference type="EMBL" id="JACRSU010000004">
    <property type="protein sequence ID" value="MBC8541606.1"/>
    <property type="molecule type" value="Genomic_DNA"/>
</dbReference>
<comment type="caution">
    <text evidence="2">The sequence shown here is derived from an EMBL/GenBank/DDBJ whole genome shotgun (WGS) entry which is preliminary data.</text>
</comment>
<feature type="domain" description="Gcp-like" evidence="1">
    <location>
        <begin position="23"/>
        <end position="219"/>
    </location>
</feature>
<dbReference type="InterPro" id="IPR000905">
    <property type="entry name" value="Gcp-like_dom"/>
</dbReference>
<dbReference type="PANTHER" id="PTHR11735">
    <property type="entry name" value="TRNA N6-ADENOSINE THREONYLCARBAMOYLTRANSFERASE"/>
    <property type="match status" value="1"/>
</dbReference>
<proteinExistence type="predicted"/>
<dbReference type="CDD" id="cd24032">
    <property type="entry name" value="ASKHA_NBD_TsaB"/>
    <property type="match status" value="1"/>
</dbReference>
<name>A0A926DNI6_9FIRM</name>
<accession>A0A926DNI6</accession>
<dbReference type="Pfam" id="PF00814">
    <property type="entry name" value="TsaD"/>
    <property type="match status" value="1"/>
</dbReference>
<dbReference type="InterPro" id="IPR022496">
    <property type="entry name" value="T6A_TsaB"/>
</dbReference>
<dbReference type="GO" id="GO:0002949">
    <property type="term" value="P:tRNA threonylcarbamoyladenosine modification"/>
    <property type="evidence" value="ECO:0007669"/>
    <property type="project" value="InterPro"/>
</dbReference>
<dbReference type="Gene3D" id="3.30.420.40">
    <property type="match status" value="2"/>
</dbReference>
<evidence type="ECO:0000313" key="3">
    <source>
        <dbReference type="Proteomes" id="UP000611762"/>
    </source>
</evidence>
<dbReference type="SUPFAM" id="SSF53067">
    <property type="entry name" value="Actin-like ATPase domain"/>
    <property type="match status" value="2"/>
</dbReference>
<dbReference type="Proteomes" id="UP000611762">
    <property type="component" value="Unassembled WGS sequence"/>
</dbReference>
<protein>
    <submittedName>
        <fullName evidence="2">tRNA (Adenosine(37)-N6)-threonylcarbamoyltransferase complex dimerization subunit type 1 TsaB</fullName>
    </submittedName>
</protein>
<evidence type="ECO:0000259" key="1">
    <source>
        <dbReference type="Pfam" id="PF00814"/>
    </source>
</evidence>
<dbReference type="GO" id="GO:0005829">
    <property type="term" value="C:cytosol"/>
    <property type="evidence" value="ECO:0007669"/>
    <property type="project" value="TreeGrafter"/>
</dbReference>
<dbReference type="RefSeq" id="WP_249313630.1">
    <property type="nucleotide sequence ID" value="NZ_JACRSU010000004.1"/>
</dbReference>
<evidence type="ECO:0000313" key="2">
    <source>
        <dbReference type="EMBL" id="MBC8541606.1"/>
    </source>
</evidence>
<dbReference type="AlphaFoldDB" id="A0A926DNI6"/>
<keyword evidence="3" id="KW-1185">Reference proteome</keyword>
<dbReference type="NCBIfam" id="TIGR03725">
    <property type="entry name" value="T6A_YeaZ"/>
    <property type="match status" value="1"/>
</dbReference>
<sequence length="235" mass="25113">MLMLSIDSSSQAATAAVLRDGELLCEYTQNQMKTHSVKMLPMIEQMLKDVELKLSDIDVFACGIGPGSFTGVRIGVATVRGFAKTLNKKVVPVNSLEILANNVSSFSGSVFALLMARENECYAAVYENGKEVVSPCVMTTREIAALGSNQTCLLVGDGALKNREFFQTALPGAKIAFGRSNVLSAASLGEVAFQKSANGAVSDCEGLIPLYLRKSQAEREYDERIKTVPSGGKDA</sequence>
<dbReference type="InterPro" id="IPR043129">
    <property type="entry name" value="ATPase_NBD"/>
</dbReference>
<dbReference type="PANTHER" id="PTHR11735:SF11">
    <property type="entry name" value="TRNA THREONYLCARBAMOYLADENOSINE BIOSYNTHESIS PROTEIN TSAB"/>
    <property type="match status" value="1"/>
</dbReference>